<sequence length="186" mass="19459">MKPWYFYSERAQAALCHLRHGRAGGAGTAHGAAAHLLEREQEAAAERSKEKPHEGIARLQLAAAVLGVAGAVRDPVAGTVRDVGAVGAADAGGEDNGADEGEEDAEAVEHGQDNGHAEAGDDAGHHAVEADDPRQRRDEHGEVYGGAGRGRGDESDAAQDEVEEAGHGEWWTRVQVLSFELADNAC</sequence>
<feature type="compositionally biased region" description="Acidic residues" evidence="1">
    <location>
        <begin position="92"/>
        <end position="106"/>
    </location>
</feature>
<gene>
    <name evidence="2" type="ORF">LLEC1_02986</name>
</gene>
<evidence type="ECO:0000313" key="3">
    <source>
        <dbReference type="Proteomes" id="UP000243081"/>
    </source>
</evidence>
<protein>
    <submittedName>
        <fullName evidence="2">Uncharacterized protein</fullName>
    </submittedName>
</protein>
<organism evidence="2 3">
    <name type="scientific">Cordyceps confragosa</name>
    <name type="common">Lecanicillium lecanii</name>
    <dbReference type="NCBI Taxonomy" id="2714763"/>
    <lineage>
        <taxon>Eukaryota</taxon>
        <taxon>Fungi</taxon>
        <taxon>Dikarya</taxon>
        <taxon>Ascomycota</taxon>
        <taxon>Pezizomycotina</taxon>
        <taxon>Sordariomycetes</taxon>
        <taxon>Hypocreomycetidae</taxon>
        <taxon>Hypocreales</taxon>
        <taxon>Cordycipitaceae</taxon>
        <taxon>Akanthomyces</taxon>
    </lineage>
</organism>
<evidence type="ECO:0000256" key="1">
    <source>
        <dbReference type="SAM" id="MobiDB-lite"/>
    </source>
</evidence>
<name>A0A179I6W0_CORDF</name>
<dbReference type="Proteomes" id="UP000243081">
    <property type="component" value="Unassembled WGS sequence"/>
</dbReference>
<accession>A0A179I6W0</accession>
<keyword evidence="3" id="KW-1185">Reference proteome</keyword>
<feature type="compositionally biased region" description="Basic and acidic residues" evidence="1">
    <location>
        <begin position="107"/>
        <end position="142"/>
    </location>
</feature>
<reference evidence="2 3" key="1">
    <citation type="submission" date="2016-03" db="EMBL/GenBank/DDBJ databases">
        <title>Fine-scale spatial genetic structure of a fungal parasite of coffee scale insects.</title>
        <authorList>
            <person name="Jackson D."/>
            <person name="Zemenick K.A."/>
            <person name="Malloure B."/>
            <person name="Quandt C.A."/>
            <person name="James T.Y."/>
        </authorList>
    </citation>
    <scope>NUCLEOTIDE SEQUENCE [LARGE SCALE GENOMIC DNA]</scope>
    <source>
        <strain evidence="2 3">UM487</strain>
    </source>
</reference>
<dbReference type="EMBL" id="LUKN01003603">
    <property type="protein sequence ID" value="OAQ97223.1"/>
    <property type="molecule type" value="Genomic_DNA"/>
</dbReference>
<feature type="region of interest" description="Disordered" evidence="1">
    <location>
        <begin position="87"/>
        <end position="169"/>
    </location>
</feature>
<comment type="caution">
    <text evidence="2">The sequence shown here is derived from an EMBL/GenBank/DDBJ whole genome shotgun (WGS) entry which is preliminary data.</text>
</comment>
<evidence type="ECO:0000313" key="2">
    <source>
        <dbReference type="EMBL" id="OAQ97223.1"/>
    </source>
</evidence>
<dbReference type="AlphaFoldDB" id="A0A179I6W0"/>
<proteinExistence type="predicted"/>